<dbReference type="GO" id="GO:0006289">
    <property type="term" value="P:nucleotide-excision repair"/>
    <property type="evidence" value="ECO:0007669"/>
    <property type="project" value="InterPro"/>
</dbReference>
<dbReference type="GO" id="GO:0006351">
    <property type="term" value="P:DNA-templated transcription"/>
    <property type="evidence" value="ECO:0007669"/>
    <property type="project" value="InterPro"/>
</dbReference>
<dbReference type="InterPro" id="IPR005607">
    <property type="entry name" value="BSD_dom"/>
</dbReference>
<keyword evidence="4" id="KW-0805">Transcription regulation</keyword>
<evidence type="ECO:0000313" key="8">
    <source>
        <dbReference type="EMBL" id="CCX30775.1"/>
    </source>
</evidence>
<dbReference type="GO" id="GO:0000439">
    <property type="term" value="C:transcription factor TFIIH core complex"/>
    <property type="evidence" value="ECO:0007669"/>
    <property type="project" value="InterPro"/>
</dbReference>
<organism evidence="8 9">
    <name type="scientific">Pyronema omphalodes (strain CBS 100304)</name>
    <name type="common">Pyronema confluens</name>
    <dbReference type="NCBI Taxonomy" id="1076935"/>
    <lineage>
        <taxon>Eukaryota</taxon>
        <taxon>Fungi</taxon>
        <taxon>Dikarya</taxon>
        <taxon>Ascomycota</taxon>
        <taxon>Pezizomycotina</taxon>
        <taxon>Pezizomycetes</taxon>
        <taxon>Pezizales</taxon>
        <taxon>Pyronemataceae</taxon>
        <taxon>Pyronema</taxon>
    </lineage>
</organism>
<dbReference type="PROSITE" id="PS50858">
    <property type="entry name" value="BSD"/>
    <property type="match status" value="2"/>
</dbReference>
<dbReference type="InterPro" id="IPR035925">
    <property type="entry name" value="BSD_dom_sf"/>
</dbReference>
<sequence length="601" mass="65125">MTTVRALTSLKKVTGTLELTGNIVTWTPSVVGPVAPISIPAASIENLQATPATSAKVMVKIFCKLPNTAPDAPTESFVFSFVSPAAREEADVMKDALGATIAAAKATPVTAESAAAAAAAAAAPSDFWSTSKLQGDMELQMSLLKADPALSNTFKEAVMEGPITSEQFWSTRTHLLRAHALEKAQQRGPQNVLAAVRSTTVDGQTRISLSREQIKEIFTQHPLVKTVYDENVPRVTEDQFWSRFFLSRLFKKLKGDKLLPSDTNDNIFDRYLTRDSDGTERVAAGGPKKKRKIEHVPLTIDLAGNEMDVTRGRGNAPDLTMRPSAVENVPIIHTLNSLSAKLLDLVAPADPTRDQNTDETYAAGMKLADLADDDEEERIMLNIQDQRQFFASTDAPEETRFAGLDPATVLGDLRSQLGDTDFSIASLLPAADDDNDPDDPNPSGSFHLATSQITATIASSSLLSSSALSISTLPPAVLTSLTSVHSTTLEFLHHFWTTFLSAPTSPTPAPANLVKLANTLKNCKARIEAVAKFAEDQRAIEMANRKKVLQEEYKRTGIKPRKRDLEVGGGRKVVEELLRALERAVEKAGAAWEEAVREEAE</sequence>
<keyword evidence="6" id="KW-0539">Nucleus</keyword>
<evidence type="ECO:0000256" key="3">
    <source>
        <dbReference type="ARBA" id="ARBA00022737"/>
    </source>
</evidence>
<dbReference type="AlphaFoldDB" id="U4LN72"/>
<feature type="domain" description="BSD" evidence="7">
    <location>
        <begin position="127"/>
        <end position="180"/>
    </location>
</feature>
<dbReference type="InterPro" id="IPR027079">
    <property type="entry name" value="Tfb1/GTF2H1"/>
</dbReference>
<reference evidence="8 9" key="1">
    <citation type="journal article" date="2013" name="PLoS Genet.">
        <title>The genome and development-dependent transcriptomes of Pyronema confluens: a window into fungal evolution.</title>
        <authorList>
            <person name="Traeger S."/>
            <person name="Altegoer F."/>
            <person name="Freitag M."/>
            <person name="Gabaldon T."/>
            <person name="Kempken F."/>
            <person name="Kumar A."/>
            <person name="Marcet-Houben M."/>
            <person name="Poggeler S."/>
            <person name="Stajich J.E."/>
            <person name="Nowrousian M."/>
        </authorList>
    </citation>
    <scope>NUCLEOTIDE SEQUENCE [LARGE SCALE GENOMIC DNA]</scope>
    <source>
        <strain evidence="9">CBS 100304</strain>
        <tissue evidence="8">Vegetative mycelium</tissue>
    </source>
</reference>
<dbReference type="Gene3D" id="2.30.29.30">
    <property type="entry name" value="Pleckstrin-homology domain (PH domain)/Phosphotyrosine-binding domain (PTB)"/>
    <property type="match status" value="1"/>
</dbReference>
<evidence type="ECO:0000313" key="9">
    <source>
        <dbReference type="Proteomes" id="UP000018144"/>
    </source>
</evidence>
<dbReference type="SMART" id="SM00751">
    <property type="entry name" value="BSD"/>
    <property type="match status" value="2"/>
</dbReference>
<proteinExistence type="inferred from homology"/>
<protein>
    <submittedName>
        <fullName evidence="8">Similar to RNA polymerase II transcription factor B subunit 1 acc. no. O13745</fullName>
    </submittedName>
</protein>
<feature type="domain" description="BSD" evidence="7">
    <location>
        <begin position="201"/>
        <end position="252"/>
    </location>
</feature>
<evidence type="ECO:0000256" key="2">
    <source>
        <dbReference type="ARBA" id="ARBA00009448"/>
    </source>
</evidence>
<evidence type="ECO:0000256" key="6">
    <source>
        <dbReference type="ARBA" id="ARBA00023242"/>
    </source>
</evidence>
<keyword evidence="9" id="KW-1185">Reference proteome</keyword>
<dbReference type="eggNOG" id="KOG2074">
    <property type="taxonomic scope" value="Eukaryota"/>
</dbReference>
<dbReference type="SUPFAM" id="SSF140383">
    <property type="entry name" value="BSD domain-like"/>
    <property type="match status" value="1"/>
</dbReference>
<dbReference type="PANTHER" id="PTHR12856">
    <property type="entry name" value="TRANSCRIPTION INITIATION FACTOR IIH-RELATED"/>
    <property type="match status" value="1"/>
</dbReference>
<evidence type="ECO:0000256" key="4">
    <source>
        <dbReference type="ARBA" id="ARBA00023015"/>
    </source>
</evidence>
<comment type="similarity">
    <text evidence="2">Belongs to the TFB1 family.</text>
</comment>
<gene>
    <name evidence="8" type="ORF">PCON_09178</name>
</gene>
<evidence type="ECO:0000256" key="5">
    <source>
        <dbReference type="ARBA" id="ARBA00023163"/>
    </source>
</evidence>
<dbReference type="InterPro" id="IPR011993">
    <property type="entry name" value="PH-like_dom_sf"/>
</dbReference>
<dbReference type="Pfam" id="PF03909">
    <property type="entry name" value="BSD"/>
    <property type="match status" value="2"/>
</dbReference>
<dbReference type="OMA" id="VCTCELL"/>
<evidence type="ECO:0000256" key="1">
    <source>
        <dbReference type="ARBA" id="ARBA00004123"/>
    </source>
</evidence>
<dbReference type="STRING" id="1076935.U4LN72"/>
<dbReference type="Pfam" id="PF08567">
    <property type="entry name" value="PH_TFIIH"/>
    <property type="match status" value="1"/>
</dbReference>
<evidence type="ECO:0000259" key="7">
    <source>
        <dbReference type="PROSITE" id="PS50858"/>
    </source>
</evidence>
<comment type="subcellular location">
    <subcellularLocation>
        <location evidence="1">Nucleus</location>
    </subcellularLocation>
</comment>
<name>U4LN72_PYROM</name>
<keyword evidence="5" id="KW-0804">Transcription</keyword>
<dbReference type="SUPFAM" id="SSF50729">
    <property type="entry name" value="PH domain-like"/>
    <property type="match status" value="1"/>
</dbReference>
<dbReference type="CDD" id="cd13229">
    <property type="entry name" value="PH_TFIIH"/>
    <property type="match status" value="1"/>
</dbReference>
<dbReference type="Proteomes" id="UP000018144">
    <property type="component" value="Unassembled WGS sequence"/>
</dbReference>
<dbReference type="InterPro" id="IPR013876">
    <property type="entry name" value="TFIIH_BTF_p62_N"/>
</dbReference>
<dbReference type="EMBL" id="HF935475">
    <property type="protein sequence ID" value="CCX30775.1"/>
    <property type="molecule type" value="Genomic_DNA"/>
</dbReference>
<keyword evidence="3" id="KW-0677">Repeat</keyword>
<accession>U4LN72</accession>
<dbReference type="OrthoDB" id="360521at2759"/>